<evidence type="ECO:0000313" key="2">
    <source>
        <dbReference type="EMBL" id="CDN32656.1"/>
    </source>
</evidence>
<dbReference type="eggNOG" id="ENOG502Z8WB">
    <property type="taxonomic scope" value="Bacteria"/>
</dbReference>
<proteinExistence type="predicted"/>
<dbReference type="CDD" id="cd22345">
    <property type="entry name" value="PDDEXK_nuclease"/>
    <property type="match status" value="1"/>
</dbReference>
<protein>
    <submittedName>
        <fullName evidence="2">Conserved hypothetical cytosolic protein</fullName>
    </submittedName>
</protein>
<keyword evidence="3" id="KW-1185">Reference proteome</keyword>
<dbReference type="SUPFAM" id="SSF52980">
    <property type="entry name" value="Restriction endonuclease-like"/>
    <property type="match status" value="1"/>
</dbReference>
<dbReference type="InterPro" id="IPR011335">
    <property type="entry name" value="Restrct_endonuc-II-like"/>
</dbReference>
<dbReference type="REBASE" id="88589">
    <property type="entry name" value="MhiM3ORF2585P"/>
</dbReference>
<accession>A0A060RAI8</accession>
<sequence>MIEQQLRNYVECNIADFHRKRIASLDGLKLSKVLKRKNPYLFRAKNMLTAQGIVRALVDAHISSNEETIFGDWLEGLAIYVCSEIYSGRKSGITGIDLEFDKEGIRYIVSIKSGPNWGNSSQIKKMISDFNSARKTLRTSNSTINIIAVNGCCYGKDNTPDKGSYFKYCGQQFWEFISGNENLYINIIEPLGTKARQRNDEFVELYSKMINRFTVEFANEFCDEDGTILWEKLVKFNSEKRI</sequence>
<evidence type="ECO:0000313" key="3">
    <source>
        <dbReference type="Proteomes" id="UP000027616"/>
    </source>
</evidence>
<dbReference type="EMBL" id="HG934468">
    <property type="protein sequence ID" value="CDN32656.1"/>
    <property type="molecule type" value="Genomic_DNA"/>
</dbReference>
<dbReference type="AlphaFoldDB" id="A0A060RAI8"/>
<dbReference type="STRING" id="1433126.BN938_2586"/>
<gene>
    <name evidence="2" type="ORF">BN938_2586</name>
</gene>
<dbReference type="HOGENOM" id="CLU_100153_0_0_10"/>
<evidence type="ECO:0000259" key="1">
    <source>
        <dbReference type="Pfam" id="PF14511"/>
    </source>
</evidence>
<reference evidence="2 3" key="1">
    <citation type="journal article" date="2015" name="Genome Announc.">
        <title>Complete Genome Sequence of the Novel Leech Symbiont Mucinivorans hirudinis M3T.</title>
        <authorList>
            <person name="Nelson M.C."/>
            <person name="Bomar L."/>
            <person name="Graf J."/>
        </authorList>
    </citation>
    <scope>NUCLEOTIDE SEQUENCE [LARGE SCALE GENOMIC DNA]</scope>
    <source>
        <strain evidence="3">M3</strain>
    </source>
</reference>
<dbReference type="Proteomes" id="UP000027616">
    <property type="component" value="Chromosome I"/>
</dbReference>
<dbReference type="Pfam" id="PF14511">
    <property type="entry name" value="RE_EcoO109I"/>
    <property type="match status" value="1"/>
</dbReference>
<dbReference type="PATRIC" id="fig|1433126.3.peg.2561"/>
<dbReference type="KEGG" id="rbc:BN938_2586"/>
<organism evidence="2 3">
    <name type="scientific">Mucinivorans hirudinis</name>
    <dbReference type="NCBI Taxonomy" id="1433126"/>
    <lineage>
        <taxon>Bacteria</taxon>
        <taxon>Pseudomonadati</taxon>
        <taxon>Bacteroidota</taxon>
        <taxon>Bacteroidia</taxon>
        <taxon>Bacteroidales</taxon>
        <taxon>Rikenellaceae</taxon>
        <taxon>Mucinivorans</taxon>
    </lineage>
</organism>
<dbReference type="OrthoDB" id="449755at2"/>
<feature type="domain" description="Type II restriction endonuclease EcoO109IR" evidence="1">
    <location>
        <begin position="5"/>
        <end position="199"/>
    </location>
</feature>
<name>A0A060RAI8_9BACT</name>
<dbReference type="InterPro" id="IPR032793">
    <property type="entry name" value="RE_EcoO109IR"/>
</dbReference>